<evidence type="ECO:0000313" key="10">
    <source>
        <dbReference type="Proteomes" id="UP000254425"/>
    </source>
</evidence>
<evidence type="ECO:0000256" key="6">
    <source>
        <dbReference type="ARBA" id="ARBA00023316"/>
    </source>
</evidence>
<dbReference type="HAMAP" id="MF_02065">
    <property type="entry name" value="MltG"/>
    <property type="match status" value="1"/>
</dbReference>
<dbReference type="Gene3D" id="3.30.1490.480">
    <property type="entry name" value="Endolytic murein transglycosylase"/>
    <property type="match status" value="1"/>
</dbReference>
<keyword evidence="10" id="KW-1185">Reference proteome</keyword>
<feature type="region of interest" description="Disordered" evidence="8">
    <location>
        <begin position="1"/>
        <end position="234"/>
    </location>
</feature>
<evidence type="ECO:0000256" key="5">
    <source>
        <dbReference type="ARBA" id="ARBA00023239"/>
    </source>
</evidence>
<dbReference type="GO" id="GO:0071555">
    <property type="term" value="P:cell wall organization"/>
    <property type="evidence" value="ECO:0007669"/>
    <property type="project" value="UniProtKB-KW"/>
</dbReference>
<keyword evidence="6 7" id="KW-0961">Cell wall biogenesis/degradation</keyword>
<protein>
    <recommendedName>
        <fullName evidence="7">Endolytic murein transglycosylase</fullName>
        <ecNumber evidence="7">4.2.2.29</ecNumber>
    </recommendedName>
    <alternativeName>
        <fullName evidence="7">Peptidoglycan lytic transglycosylase</fullName>
    </alternativeName>
    <alternativeName>
        <fullName evidence="7">Peptidoglycan polymerization terminase</fullName>
    </alternativeName>
</protein>
<dbReference type="Proteomes" id="UP000254425">
    <property type="component" value="Chromosome"/>
</dbReference>
<dbReference type="GO" id="GO:0009252">
    <property type="term" value="P:peptidoglycan biosynthetic process"/>
    <property type="evidence" value="ECO:0007669"/>
    <property type="project" value="UniProtKB-UniRule"/>
</dbReference>
<dbReference type="InterPro" id="IPR003770">
    <property type="entry name" value="MLTG-like"/>
</dbReference>
<keyword evidence="5 7" id="KW-0456">Lyase</keyword>
<feature type="compositionally biased region" description="Acidic residues" evidence="8">
    <location>
        <begin position="205"/>
        <end position="219"/>
    </location>
</feature>
<dbReference type="NCBIfam" id="TIGR00247">
    <property type="entry name" value="endolytic transglycosylase MltG"/>
    <property type="match status" value="1"/>
</dbReference>
<proteinExistence type="inferred from homology"/>
<feature type="compositionally biased region" description="Low complexity" evidence="8">
    <location>
        <begin position="44"/>
        <end position="101"/>
    </location>
</feature>
<evidence type="ECO:0000256" key="3">
    <source>
        <dbReference type="ARBA" id="ARBA00022989"/>
    </source>
</evidence>
<evidence type="ECO:0000256" key="7">
    <source>
        <dbReference type="HAMAP-Rule" id="MF_02065"/>
    </source>
</evidence>
<evidence type="ECO:0000313" key="9">
    <source>
        <dbReference type="EMBL" id="AXK32388.1"/>
    </source>
</evidence>
<dbReference type="EC" id="4.2.2.29" evidence="7"/>
<dbReference type="AlphaFoldDB" id="A0A345XL72"/>
<name>A0A345XL72_9ACTN</name>
<reference evidence="9 10" key="1">
    <citation type="submission" date="2018-07" db="EMBL/GenBank/DDBJ databases">
        <title>Draft genome of the type strain Streptomyces armeniacus ATCC 15676.</title>
        <authorList>
            <person name="Labana P."/>
            <person name="Gosse J.T."/>
            <person name="Boddy C.N."/>
        </authorList>
    </citation>
    <scope>NUCLEOTIDE SEQUENCE [LARGE SCALE GENOMIC DNA]</scope>
    <source>
        <strain evidence="9 10">ATCC 15676</strain>
    </source>
</reference>
<sequence length="579" mass="63452">MTEYGRGSGSQPWHPEDPLYGDQGWDGGRPAAQQGEWDPYAGEQYQQQPYPQQHQQQYQGQQYQGRQQPYPGHQDPYGQQQGQHGQQGQPYYQPQHQQPPYGDGGWDTQGGGRQQPYPGHQDPYGQQHDPYATGGHPQHDPYATGGHPQHDPYAGRQQGHHPAEHAYAQPAPPQREQPPRRPGPDQDTGWDAGPDQGEHAFFADRDEDDGQDDYDDPDAPDGRRGRTRRGGTKRKGGCACLVVALGLAGGLGTIGYFGYQFYESRFGDAPDYSGSGHGTVQVEIPEGSSLSDMGNILKKAGIVKSHDAFVAAAEDNGKSAGIHAGVFTMKKEMSASAALEMMLDPASQSALIIPEGLRATQIYELIDKKLEKKKGTTKKAAAAGGLGLPEWADGNPEGLLFPAKYTVGQDSSPQSVLKGMVKRAEAEYRKADLETEARKLGKDPRDIIAIASLIQAEAQEDADFGKVSRVIYNRLEKPMALQFDSTINYAKGESKLNTTVEDTKFDSPYNTYLHDGLPPGPIDNPGNQAIEAALNPAEGDWLFFVSVKPGDTRFTDDHAEHERNVQDFNDYQREKRNGG</sequence>
<evidence type="ECO:0000256" key="8">
    <source>
        <dbReference type="SAM" id="MobiDB-lite"/>
    </source>
</evidence>
<gene>
    <name evidence="7 9" type="primary">mltG</name>
    <name evidence="9" type="ORF">DVA86_06725</name>
</gene>
<feature type="compositionally biased region" description="Gly residues" evidence="8">
    <location>
        <begin position="102"/>
        <end position="113"/>
    </location>
</feature>
<organism evidence="9 10">
    <name type="scientific">Streptomyces armeniacus</name>
    <dbReference type="NCBI Taxonomy" id="83291"/>
    <lineage>
        <taxon>Bacteria</taxon>
        <taxon>Bacillati</taxon>
        <taxon>Actinomycetota</taxon>
        <taxon>Actinomycetes</taxon>
        <taxon>Kitasatosporales</taxon>
        <taxon>Streptomycetaceae</taxon>
        <taxon>Streptomyces</taxon>
    </lineage>
</organism>
<evidence type="ECO:0000256" key="4">
    <source>
        <dbReference type="ARBA" id="ARBA00023136"/>
    </source>
</evidence>
<feature type="transmembrane region" description="Helical" evidence="7">
    <location>
        <begin position="236"/>
        <end position="259"/>
    </location>
</feature>
<dbReference type="EMBL" id="CP031320">
    <property type="protein sequence ID" value="AXK32388.1"/>
    <property type="molecule type" value="Genomic_DNA"/>
</dbReference>
<feature type="site" description="Important for catalytic activity" evidence="7">
    <location>
        <position position="457"/>
    </location>
</feature>
<dbReference type="RefSeq" id="WP_208876555.1">
    <property type="nucleotide sequence ID" value="NZ_CP031320.1"/>
</dbReference>
<dbReference type="GO" id="GO:0005886">
    <property type="term" value="C:plasma membrane"/>
    <property type="evidence" value="ECO:0007669"/>
    <property type="project" value="UniProtKB-SubCell"/>
</dbReference>
<comment type="subcellular location">
    <subcellularLocation>
        <location evidence="7">Cell membrane</location>
        <topology evidence="7">Single-pass membrane protein</topology>
    </subcellularLocation>
</comment>
<feature type="compositionally biased region" description="Basic residues" evidence="8">
    <location>
        <begin position="225"/>
        <end position="234"/>
    </location>
</feature>
<comment type="function">
    <text evidence="7">Functions as a peptidoglycan terminase that cleaves nascent peptidoglycan strands endolytically to terminate their elongation.</text>
</comment>
<dbReference type="CDD" id="cd08010">
    <property type="entry name" value="MltG_like"/>
    <property type="match status" value="1"/>
</dbReference>
<keyword evidence="4 7" id="KW-0472">Membrane</keyword>
<dbReference type="KEGG" id="sarm:DVA86_06725"/>
<comment type="catalytic activity">
    <reaction evidence="7">
        <text>a peptidoglycan chain = a peptidoglycan chain with N-acetyl-1,6-anhydromuramyl-[peptide] at the reducing end + a peptidoglycan chain with N-acetylglucosamine at the non-reducing end.</text>
        <dbReference type="EC" id="4.2.2.29"/>
    </reaction>
</comment>
<dbReference type="Pfam" id="PF02618">
    <property type="entry name" value="YceG"/>
    <property type="match status" value="1"/>
</dbReference>
<evidence type="ECO:0000256" key="1">
    <source>
        <dbReference type="ARBA" id="ARBA00022475"/>
    </source>
</evidence>
<dbReference type="PANTHER" id="PTHR30518:SF2">
    <property type="entry name" value="ENDOLYTIC MUREIN TRANSGLYCOSYLASE"/>
    <property type="match status" value="1"/>
</dbReference>
<accession>A0A345XL72</accession>
<comment type="similarity">
    <text evidence="7">Belongs to the transglycosylase MltG family.</text>
</comment>
<dbReference type="GO" id="GO:0008932">
    <property type="term" value="F:lytic endotransglycosylase activity"/>
    <property type="evidence" value="ECO:0007669"/>
    <property type="project" value="UniProtKB-UniRule"/>
</dbReference>
<keyword evidence="2 7" id="KW-0812">Transmembrane</keyword>
<keyword evidence="3 7" id="KW-1133">Transmembrane helix</keyword>
<evidence type="ECO:0000256" key="2">
    <source>
        <dbReference type="ARBA" id="ARBA00022692"/>
    </source>
</evidence>
<keyword evidence="1 7" id="KW-1003">Cell membrane</keyword>
<dbReference type="PANTHER" id="PTHR30518">
    <property type="entry name" value="ENDOLYTIC MUREIN TRANSGLYCOSYLASE"/>
    <property type="match status" value="1"/>
</dbReference>